<feature type="domain" description="Nucleotidyl transferase" evidence="1">
    <location>
        <begin position="6"/>
        <end position="136"/>
    </location>
</feature>
<protein>
    <recommendedName>
        <fullName evidence="1">Nucleotidyl transferase domain-containing protein</fullName>
    </recommendedName>
</protein>
<name>A0A3A4R072_9BACT</name>
<dbReference type="InterPro" id="IPR050486">
    <property type="entry name" value="Mannose-1P_guanyltransferase"/>
</dbReference>
<proteinExistence type="predicted"/>
<dbReference type="AlphaFoldDB" id="A0A3A4R072"/>
<evidence type="ECO:0000313" key="3">
    <source>
        <dbReference type="Proteomes" id="UP000266426"/>
    </source>
</evidence>
<gene>
    <name evidence="2" type="ORF">C4541_12745</name>
</gene>
<dbReference type="PANTHER" id="PTHR22572">
    <property type="entry name" value="SUGAR-1-PHOSPHATE GUANYL TRANSFERASE"/>
    <property type="match status" value="1"/>
</dbReference>
<sequence>MDYTIKAFVFGAGYGTRLQPLTHIRPKVCVPVAGQPAIFYAIDRIVDAGINHCVINLHHLPDIVKNTIGDGSRWGIDVSYSFEKQILETGGALKYAEHKLSADYILIYNGDIVTDVDICGVIENHRQSGAAATLVCASWCEPKQITIGCNNNSIIDIRNSLTAGRVPSHTFLGIHVINRDV</sequence>
<dbReference type="SUPFAM" id="SSF53448">
    <property type="entry name" value="Nucleotide-diphospho-sugar transferases"/>
    <property type="match status" value="1"/>
</dbReference>
<evidence type="ECO:0000259" key="1">
    <source>
        <dbReference type="Pfam" id="PF00483"/>
    </source>
</evidence>
<dbReference type="EMBL" id="QZJZ01000098">
    <property type="protein sequence ID" value="RJP56227.1"/>
    <property type="molecule type" value="Genomic_DNA"/>
</dbReference>
<accession>A0A3A4R072</accession>
<feature type="non-terminal residue" evidence="2">
    <location>
        <position position="181"/>
    </location>
</feature>
<reference evidence="2 3" key="1">
    <citation type="journal article" date="2017" name="ISME J.">
        <title>Energy and carbon metabolisms in a deep terrestrial subsurface fluid microbial community.</title>
        <authorList>
            <person name="Momper L."/>
            <person name="Jungbluth S.P."/>
            <person name="Lee M.D."/>
            <person name="Amend J.P."/>
        </authorList>
    </citation>
    <scope>NUCLEOTIDE SEQUENCE [LARGE SCALE GENOMIC DNA]</scope>
    <source>
        <strain evidence="2">SURF_26</strain>
    </source>
</reference>
<comment type="caution">
    <text evidence="2">The sequence shown here is derived from an EMBL/GenBank/DDBJ whole genome shotgun (WGS) entry which is preliminary data.</text>
</comment>
<dbReference type="Gene3D" id="3.90.550.10">
    <property type="entry name" value="Spore Coat Polysaccharide Biosynthesis Protein SpsA, Chain A"/>
    <property type="match status" value="1"/>
</dbReference>
<dbReference type="Pfam" id="PF00483">
    <property type="entry name" value="NTP_transferase"/>
    <property type="match status" value="1"/>
</dbReference>
<evidence type="ECO:0000313" key="2">
    <source>
        <dbReference type="EMBL" id="RJP56227.1"/>
    </source>
</evidence>
<organism evidence="2 3">
    <name type="scientific">Candidatus Auribacter fodinae</name>
    <dbReference type="NCBI Taxonomy" id="2093366"/>
    <lineage>
        <taxon>Bacteria</taxon>
        <taxon>Pseudomonadati</taxon>
        <taxon>Candidatus Auribacterota</taxon>
        <taxon>Candidatus Auribacteria</taxon>
        <taxon>Candidatus Auribacterales</taxon>
        <taxon>Candidatus Auribacteraceae</taxon>
        <taxon>Candidatus Auribacter</taxon>
    </lineage>
</organism>
<dbReference type="InterPro" id="IPR005835">
    <property type="entry name" value="NTP_transferase_dom"/>
</dbReference>
<dbReference type="InterPro" id="IPR029044">
    <property type="entry name" value="Nucleotide-diphossugar_trans"/>
</dbReference>
<dbReference type="Proteomes" id="UP000266426">
    <property type="component" value="Unassembled WGS sequence"/>
</dbReference>